<protein>
    <submittedName>
        <fullName evidence="5">Peptidoglycan DD-metalloendopeptidase family protein</fullName>
    </submittedName>
</protein>
<evidence type="ECO:0000313" key="5">
    <source>
        <dbReference type="EMBL" id="MFC0221201.1"/>
    </source>
</evidence>
<dbReference type="Gene3D" id="3.60.10.10">
    <property type="entry name" value="Endonuclease/exonuclease/phosphatase"/>
    <property type="match status" value="1"/>
</dbReference>
<dbReference type="RefSeq" id="WP_378519437.1">
    <property type="nucleotide sequence ID" value="NZ_JBHLXH010000001.1"/>
</dbReference>
<dbReference type="InterPro" id="IPR050570">
    <property type="entry name" value="Cell_wall_metabolism_enzyme"/>
</dbReference>
<feature type="region of interest" description="Disordered" evidence="1">
    <location>
        <begin position="317"/>
        <end position="347"/>
    </location>
</feature>
<dbReference type="InterPro" id="IPR005135">
    <property type="entry name" value="Endo/exonuclease/phosphatase"/>
</dbReference>
<evidence type="ECO:0000259" key="4">
    <source>
        <dbReference type="Pfam" id="PF26571"/>
    </source>
</evidence>
<dbReference type="Gene3D" id="2.70.70.10">
    <property type="entry name" value="Glucose Permease (Domain IIA)"/>
    <property type="match status" value="1"/>
</dbReference>
<comment type="caution">
    <text evidence="5">The sequence shown here is derived from an EMBL/GenBank/DDBJ whole genome shotgun (WGS) entry which is preliminary data.</text>
</comment>
<dbReference type="Pfam" id="PF01551">
    <property type="entry name" value="Peptidase_M23"/>
    <property type="match status" value="1"/>
</dbReference>
<feature type="domain" description="Endonuclease/exonuclease/phosphatase" evidence="3">
    <location>
        <begin position="97"/>
        <end position="304"/>
    </location>
</feature>
<feature type="domain" description="M23ase beta-sheet core" evidence="2">
    <location>
        <begin position="538"/>
        <end position="628"/>
    </location>
</feature>
<evidence type="ECO:0000259" key="2">
    <source>
        <dbReference type="Pfam" id="PF01551"/>
    </source>
</evidence>
<dbReference type="InterPro" id="IPR011055">
    <property type="entry name" value="Dup_hybrid_motif"/>
</dbReference>
<dbReference type="PANTHER" id="PTHR21666:SF270">
    <property type="entry name" value="MUREIN HYDROLASE ACTIVATOR ENVC"/>
    <property type="match status" value="1"/>
</dbReference>
<evidence type="ECO:0000313" key="6">
    <source>
        <dbReference type="Proteomes" id="UP001589698"/>
    </source>
</evidence>
<dbReference type="SUPFAM" id="SSF51261">
    <property type="entry name" value="Duplicated hybrid motif"/>
    <property type="match status" value="1"/>
</dbReference>
<proteinExistence type="predicted"/>
<keyword evidence="6" id="KW-1185">Reference proteome</keyword>
<dbReference type="SUPFAM" id="SSF56219">
    <property type="entry name" value="DNase I-like"/>
    <property type="match status" value="1"/>
</dbReference>
<feature type="compositionally biased region" description="Low complexity" evidence="1">
    <location>
        <begin position="318"/>
        <end position="344"/>
    </location>
</feature>
<name>A0ABV6DWU3_9ACTN</name>
<feature type="compositionally biased region" description="Polar residues" evidence="1">
    <location>
        <begin position="485"/>
        <end position="501"/>
    </location>
</feature>
<evidence type="ECO:0000256" key="1">
    <source>
        <dbReference type="SAM" id="MobiDB-lite"/>
    </source>
</evidence>
<sequence length="696" mass="73753">MTKALAPASAVLVLLLGLPLGAAVIVSMGVGAGAACTGQAITAPTTAPVTPGAMVVEGLPADAPVGAPVIGAVTVAQANIPDRVGDAGFNTSMPRVLSTRPDFISLNEMAGRSLTQIEAAAPGYAAYRDPTPVPGSSARESLSNVVAWRTDTWTRVAGGRVTIVNGDHGFYDGHPILWDRYVTWTMLQRADGAVVSMLSVHHMINPHKYPRQWGTPALTRAEQYGLGMDTLLALTTTLAAHGPVVIAGDMNTHATYTDLPWSAAAKMSAAGYAWHDIAIDFIFYPRHLGVTLVNDWTGPMQSDHPWIAARLAMNGAGPNATVTPTSTTPPEATPSATTPQPATTVETQPEDCSRFGTVLVNACTQQPDPYQLGPVQPQLARLVSILVPLFDIAVVGGYRPSARDPDGHPAGLAADFMVPLTPAGEQQGAALAEYARAHATELGIDYIIWRQRIWSRARADEGWRAMKDRGSPTENHQDHVHINALPTTSQRTRQGTANQDTDPAAAACGAVVYPVPPAYIDANRHNWHDAGPDWSSWHTGTDFSMPCGTPVYAAHAGAVEIDTTQTWAGPQLVRVTTGPTSLATWYAHMETVTISRGQRVAPGDQIGTTGDLGNARGCHLHFEVHEHNGTIYASDNVDPSLWLAEHADPAATADGPTGPDAERMTVPTSVPARTRVHAVGRKEHRSAHDEGNLHAA</sequence>
<dbReference type="Pfam" id="PF03372">
    <property type="entry name" value="Exo_endo_phos"/>
    <property type="match status" value="1"/>
</dbReference>
<accession>A0ABV6DWU3</accession>
<feature type="compositionally biased region" description="Basic and acidic residues" evidence="1">
    <location>
        <begin position="468"/>
        <end position="481"/>
    </location>
</feature>
<reference evidence="5 6" key="1">
    <citation type="submission" date="2024-09" db="EMBL/GenBank/DDBJ databases">
        <authorList>
            <person name="Sun Q."/>
            <person name="Mori K."/>
        </authorList>
    </citation>
    <scope>NUCLEOTIDE SEQUENCE [LARGE SCALE GENOMIC DNA]</scope>
    <source>
        <strain evidence="5 6">CCM 8654</strain>
    </source>
</reference>
<dbReference type="InterPro" id="IPR036691">
    <property type="entry name" value="Endo/exonu/phosph_ase_sf"/>
</dbReference>
<dbReference type="PANTHER" id="PTHR21666">
    <property type="entry name" value="PEPTIDASE-RELATED"/>
    <property type="match status" value="1"/>
</dbReference>
<dbReference type="InterPro" id="IPR016047">
    <property type="entry name" value="M23ase_b-sheet_dom"/>
</dbReference>
<feature type="domain" description="ARB-07466-like C-terminal" evidence="4">
    <location>
        <begin position="374"/>
        <end position="476"/>
    </location>
</feature>
<dbReference type="CDD" id="cd12797">
    <property type="entry name" value="M23_peptidase"/>
    <property type="match status" value="1"/>
</dbReference>
<feature type="region of interest" description="Disordered" evidence="1">
    <location>
        <begin position="468"/>
        <end position="501"/>
    </location>
</feature>
<organism evidence="5 6">
    <name type="scientific">Nocardioides zeicaulis</name>
    <dbReference type="NCBI Taxonomy" id="1776857"/>
    <lineage>
        <taxon>Bacteria</taxon>
        <taxon>Bacillati</taxon>
        <taxon>Actinomycetota</taxon>
        <taxon>Actinomycetes</taxon>
        <taxon>Propionibacteriales</taxon>
        <taxon>Nocardioidaceae</taxon>
        <taxon>Nocardioides</taxon>
    </lineage>
</organism>
<dbReference type="EMBL" id="JBHLXH010000001">
    <property type="protein sequence ID" value="MFC0221201.1"/>
    <property type="molecule type" value="Genomic_DNA"/>
</dbReference>
<dbReference type="Proteomes" id="UP001589698">
    <property type="component" value="Unassembled WGS sequence"/>
</dbReference>
<evidence type="ECO:0000259" key="3">
    <source>
        <dbReference type="Pfam" id="PF03372"/>
    </source>
</evidence>
<dbReference type="InterPro" id="IPR058593">
    <property type="entry name" value="ARB_07466-like_C"/>
</dbReference>
<gene>
    <name evidence="5" type="ORF">ACFFJG_01805</name>
</gene>
<dbReference type="Pfam" id="PF26571">
    <property type="entry name" value="VldE"/>
    <property type="match status" value="1"/>
</dbReference>